<dbReference type="Proteomes" id="UP001595766">
    <property type="component" value="Unassembled WGS sequence"/>
</dbReference>
<gene>
    <name evidence="1" type="ORF">ACFOUP_03965</name>
</gene>
<protein>
    <recommendedName>
        <fullName evidence="3">Lipoprotein</fullName>
    </recommendedName>
</protein>
<organism evidence="1 2">
    <name type="scientific">Belliella kenyensis</name>
    <dbReference type="NCBI Taxonomy" id="1472724"/>
    <lineage>
        <taxon>Bacteria</taxon>
        <taxon>Pseudomonadati</taxon>
        <taxon>Bacteroidota</taxon>
        <taxon>Cytophagia</taxon>
        <taxon>Cytophagales</taxon>
        <taxon>Cyclobacteriaceae</taxon>
        <taxon>Belliella</taxon>
    </lineage>
</organism>
<sequence length="212" mass="24503">MKLTKLFRPFTISICCILLTGCAKPVQQYVVDARINDMRMPLDRDAIILVTIPAGFPQKDYNTYLETLPKELKTKGFREVWDTDFHELELKSVGIHDFSTVRNKEKLSNELGVRYLLEIEVLAKRYLRVSKLGATMSYNKTIQNSPYVGPIGPLDNLNYWLITRYILYDLEERLVMADLTLQTSHLENNSIGQKSIRKDLNKVFEFVYSKGG</sequence>
<reference evidence="2" key="1">
    <citation type="journal article" date="2019" name="Int. J. Syst. Evol. Microbiol.">
        <title>The Global Catalogue of Microorganisms (GCM) 10K type strain sequencing project: providing services to taxonomists for standard genome sequencing and annotation.</title>
        <authorList>
            <consortium name="The Broad Institute Genomics Platform"/>
            <consortium name="The Broad Institute Genome Sequencing Center for Infectious Disease"/>
            <person name="Wu L."/>
            <person name="Ma J."/>
        </authorList>
    </citation>
    <scope>NUCLEOTIDE SEQUENCE [LARGE SCALE GENOMIC DNA]</scope>
    <source>
        <strain evidence="2">CECT 8551</strain>
    </source>
</reference>
<accession>A0ABV8EI06</accession>
<dbReference type="RefSeq" id="WP_241296367.1">
    <property type="nucleotide sequence ID" value="NZ_JAKZGR010000014.1"/>
</dbReference>
<keyword evidence="2" id="KW-1185">Reference proteome</keyword>
<comment type="caution">
    <text evidence="1">The sequence shown here is derived from an EMBL/GenBank/DDBJ whole genome shotgun (WGS) entry which is preliminary data.</text>
</comment>
<dbReference type="EMBL" id="JBHSAV010000009">
    <property type="protein sequence ID" value="MFC3975525.1"/>
    <property type="molecule type" value="Genomic_DNA"/>
</dbReference>
<dbReference type="PROSITE" id="PS51257">
    <property type="entry name" value="PROKAR_LIPOPROTEIN"/>
    <property type="match status" value="1"/>
</dbReference>
<evidence type="ECO:0000313" key="1">
    <source>
        <dbReference type="EMBL" id="MFC3975525.1"/>
    </source>
</evidence>
<evidence type="ECO:0008006" key="3">
    <source>
        <dbReference type="Google" id="ProtNLM"/>
    </source>
</evidence>
<evidence type="ECO:0000313" key="2">
    <source>
        <dbReference type="Proteomes" id="UP001595766"/>
    </source>
</evidence>
<name>A0ABV8EI06_9BACT</name>
<proteinExistence type="predicted"/>